<evidence type="ECO:0000313" key="3">
    <source>
        <dbReference type="EMBL" id="OUD15046.1"/>
    </source>
</evidence>
<evidence type="ECO:0000256" key="2">
    <source>
        <dbReference type="ARBA" id="ARBA00022679"/>
    </source>
</evidence>
<accession>A0A251XB76</accession>
<comment type="caution">
    <text evidence="3">The sequence shown here is derived from an EMBL/GenBank/DDBJ whole genome shotgun (WGS) entry which is preliminary data.</text>
</comment>
<reference evidence="3 4" key="1">
    <citation type="submission" date="2016-12" db="EMBL/GenBank/DDBJ databases">
        <title>Thioflexothrix psekupsii D3 genome sequencing and assembly.</title>
        <authorList>
            <person name="Fomenkov A."/>
            <person name="Vincze T."/>
            <person name="Grabovich M."/>
            <person name="Anton B.P."/>
            <person name="Dubinina G."/>
            <person name="Orlova M."/>
            <person name="Belousova E."/>
            <person name="Roberts R.J."/>
        </authorList>
    </citation>
    <scope>NUCLEOTIDE SEQUENCE [LARGE SCALE GENOMIC DNA]</scope>
    <source>
        <strain evidence="3">D3</strain>
    </source>
</reference>
<dbReference type="Proteomes" id="UP000194798">
    <property type="component" value="Unassembled WGS sequence"/>
</dbReference>
<gene>
    <name evidence="3" type="ORF">TPSD3_04955</name>
</gene>
<dbReference type="EMBL" id="MSLT01000007">
    <property type="protein sequence ID" value="OUD15046.1"/>
    <property type="molecule type" value="Genomic_DNA"/>
</dbReference>
<dbReference type="CDD" id="cd03789">
    <property type="entry name" value="GT9_LPS_heptosyltransferase"/>
    <property type="match status" value="1"/>
</dbReference>
<dbReference type="NCBIfam" id="TIGR02201">
    <property type="entry name" value="heptsyl_trn_III"/>
    <property type="match status" value="1"/>
</dbReference>
<dbReference type="Pfam" id="PF01075">
    <property type="entry name" value="Glyco_transf_9"/>
    <property type="match status" value="1"/>
</dbReference>
<dbReference type="GO" id="GO:0005829">
    <property type="term" value="C:cytosol"/>
    <property type="evidence" value="ECO:0007669"/>
    <property type="project" value="TreeGrafter"/>
</dbReference>
<dbReference type="InterPro" id="IPR011916">
    <property type="entry name" value="LipoPS_heptosylTferase-III"/>
</dbReference>
<name>A0A251XB76_9GAMM</name>
<dbReference type="InterPro" id="IPR002201">
    <property type="entry name" value="Glyco_trans_9"/>
</dbReference>
<dbReference type="PANTHER" id="PTHR30160:SF1">
    <property type="entry name" value="LIPOPOLYSACCHARIDE 1,2-N-ACETYLGLUCOSAMINETRANSFERASE-RELATED"/>
    <property type="match status" value="1"/>
</dbReference>
<dbReference type="InterPro" id="IPR051199">
    <property type="entry name" value="LPS_LOS_Heptosyltrfase"/>
</dbReference>
<evidence type="ECO:0000256" key="1">
    <source>
        <dbReference type="ARBA" id="ARBA00022676"/>
    </source>
</evidence>
<dbReference type="RefSeq" id="WP_086487485.1">
    <property type="nucleotide sequence ID" value="NZ_MSLT01000007.1"/>
</dbReference>
<protein>
    <submittedName>
        <fullName evidence="3">Putative lipopolysaccharide heptosyltransferase III</fullName>
    </submittedName>
</protein>
<evidence type="ECO:0000313" key="4">
    <source>
        <dbReference type="Proteomes" id="UP000194798"/>
    </source>
</evidence>
<sequence>MAIYPAEHILVIATRQIGDVLLTTPLLRTLRKAYPTAKIDMLVFQGKAGIIEGNPDINKVITIAERPGWCEHWHLFKKITRRYDVAVITLTGDKPALYGFLAAPKRIAVVPPLSWKSKWKHWLATASTVLDDVNTHTVIQNLRLADLLGIPRCYQVVLPENTGVSARLSAKLPFNWLQTPYVVLHLMPMWRYKCWTLRGWGALAHYLHALGLEVVLTGSQAPAEQLYIQQAMQMMPRAVVNMAGRLNFAEVAALIRRSQAYVGPDTAVTHLAAATGVPTVAIFGPTNPVKWGPWPAHYARDANPYRRVGTQFIGNVALVQGEGDCVPCHLEGCERHRYSRSECLDKLTVEQVQYALEYLCNQNIYLMIANHR</sequence>
<dbReference type="AlphaFoldDB" id="A0A251XB76"/>
<dbReference type="SUPFAM" id="SSF53756">
    <property type="entry name" value="UDP-Glycosyltransferase/glycogen phosphorylase"/>
    <property type="match status" value="1"/>
</dbReference>
<keyword evidence="2 3" id="KW-0808">Transferase</keyword>
<proteinExistence type="predicted"/>
<dbReference type="PANTHER" id="PTHR30160">
    <property type="entry name" value="TETRAACYLDISACCHARIDE 4'-KINASE-RELATED"/>
    <property type="match status" value="1"/>
</dbReference>
<dbReference type="Gene3D" id="3.40.50.2000">
    <property type="entry name" value="Glycogen Phosphorylase B"/>
    <property type="match status" value="2"/>
</dbReference>
<keyword evidence="4" id="KW-1185">Reference proteome</keyword>
<dbReference type="GO" id="GO:0009244">
    <property type="term" value="P:lipopolysaccharide core region biosynthetic process"/>
    <property type="evidence" value="ECO:0007669"/>
    <property type="project" value="TreeGrafter"/>
</dbReference>
<dbReference type="OrthoDB" id="9781892at2"/>
<keyword evidence="1" id="KW-0328">Glycosyltransferase</keyword>
<dbReference type="GO" id="GO:0008713">
    <property type="term" value="F:ADP-heptose-lipopolysaccharide heptosyltransferase activity"/>
    <property type="evidence" value="ECO:0007669"/>
    <property type="project" value="TreeGrafter"/>
</dbReference>
<organism evidence="3 4">
    <name type="scientific">Thioflexithrix psekupsensis</name>
    <dbReference type="NCBI Taxonomy" id="1570016"/>
    <lineage>
        <taxon>Bacteria</taxon>
        <taxon>Pseudomonadati</taxon>
        <taxon>Pseudomonadota</taxon>
        <taxon>Gammaproteobacteria</taxon>
        <taxon>Thiotrichales</taxon>
        <taxon>Thioflexithrix</taxon>
    </lineage>
</organism>